<dbReference type="Pfam" id="PF02163">
    <property type="entry name" value="Peptidase_M50"/>
    <property type="match status" value="1"/>
</dbReference>
<keyword evidence="11 15" id="KW-0482">Metalloprotease</keyword>
<accession>W8T472</accession>
<keyword evidence="12 13" id="KW-0472">Membrane</keyword>
<evidence type="ECO:0000256" key="9">
    <source>
        <dbReference type="ARBA" id="ARBA00022833"/>
    </source>
</evidence>
<dbReference type="GO" id="GO:0046872">
    <property type="term" value="F:metal ion binding"/>
    <property type="evidence" value="ECO:0007669"/>
    <property type="project" value="UniProtKB-KW"/>
</dbReference>
<dbReference type="InterPro" id="IPR044537">
    <property type="entry name" value="Rip2-like"/>
</dbReference>
<sequence length="198" mass="22223">MILDILKQFPAILIAISVHEYGHALVAYAMGDDTAKRANRMTLDPLKHIDMVGMLVLLLAHFGWAKPVPIDERNFRNKRLGLFAVSLAGPAFNLICALVFLILYKLEAAFIGMYALDIMLAYVFKFNILFAAFNMLPIPPLDGSKLLLSVLPSSVSRFYWQYENIGTVILIALIFTNKIGLFIYPIVDVFERVLLSIA</sequence>
<evidence type="ECO:0000256" key="4">
    <source>
        <dbReference type="ARBA" id="ARBA00022475"/>
    </source>
</evidence>
<evidence type="ECO:0000256" key="12">
    <source>
        <dbReference type="ARBA" id="ARBA00023136"/>
    </source>
</evidence>
<comment type="subcellular location">
    <subcellularLocation>
        <location evidence="2">Cell membrane</location>
        <topology evidence="2">Multi-pass membrane protein</topology>
    </subcellularLocation>
</comment>
<comment type="similarity">
    <text evidence="3">Belongs to the peptidase M50B family.</text>
</comment>
<dbReference type="HOGENOM" id="CLU_086979_1_1_9"/>
<dbReference type="GO" id="GO:0008237">
    <property type="term" value="F:metallopeptidase activity"/>
    <property type="evidence" value="ECO:0007669"/>
    <property type="project" value="UniProtKB-KW"/>
</dbReference>
<evidence type="ECO:0000256" key="2">
    <source>
        <dbReference type="ARBA" id="ARBA00004651"/>
    </source>
</evidence>
<keyword evidence="5 15" id="KW-0645">Protease</keyword>
<dbReference type="KEGG" id="eac:EAL2_c12590"/>
<organism evidence="15 16">
    <name type="scientific">Peptoclostridium acidaminophilum DSM 3953</name>
    <dbReference type="NCBI Taxonomy" id="1286171"/>
    <lineage>
        <taxon>Bacteria</taxon>
        <taxon>Bacillati</taxon>
        <taxon>Bacillota</taxon>
        <taxon>Clostridia</taxon>
        <taxon>Peptostreptococcales</taxon>
        <taxon>Peptoclostridiaceae</taxon>
        <taxon>Peptoclostridium</taxon>
    </lineage>
</organism>
<dbReference type="EC" id="3.4.24.-" evidence="15"/>
<dbReference type="GO" id="GO:0006508">
    <property type="term" value="P:proteolysis"/>
    <property type="evidence" value="ECO:0007669"/>
    <property type="project" value="UniProtKB-KW"/>
</dbReference>
<dbReference type="PANTHER" id="PTHR35864:SF1">
    <property type="entry name" value="ZINC METALLOPROTEASE YWHC-RELATED"/>
    <property type="match status" value="1"/>
</dbReference>
<keyword evidence="8 15" id="KW-0378">Hydrolase</keyword>
<feature type="transmembrane region" description="Helical" evidence="13">
    <location>
        <begin position="110"/>
        <end position="133"/>
    </location>
</feature>
<comment type="cofactor">
    <cofactor evidence="1">
        <name>Zn(2+)</name>
        <dbReference type="ChEBI" id="CHEBI:29105"/>
    </cofactor>
</comment>
<protein>
    <submittedName>
        <fullName evidence="15">Putative zinc metalloprotease YwhC</fullName>
        <ecNumber evidence="15">3.4.24.-</ecNumber>
    </submittedName>
</protein>
<feature type="transmembrane region" description="Helical" evidence="13">
    <location>
        <begin position="168"/>
        <end position="187"/>
    </location>
</feature>
<gene>
    <name evidence="15" type="primary">ywhC</name>
    <name evidence="15" type="ORF">EAL2_c12590</name>
</gene>
<evidence type="ECO:0000256" key="6">
    <source>
        <dbReference type="ARBA" id="ARBA00022692"/>
    </source>
</evidence>
<dbReference type="EMBL" id="CP007452">
    <property type="protein sequence ID" value="AHM56554.1"/>
    <property type="molecule type" value="Genomic_DNA"/>
</dbReference>
<keyword evidence="6 13" id="KW-0812">Transmembrane</keyword>
<feature type="transmembrane region" description="Helical" evidence="13">
    <location>
        <begin position="51"/>
        <end position="68"/>
    </location>
</feature>
<dbReference type="RefSeq" id="WP_025435546.1">
    <property type="nucleotide sequence ID" value="NZ_CP007452.1"/>
</dbReference>
<dbReference type="PATRIC" id="fig|1286171.3.peg.1208"/>
<evidence type="ECO:0000256" key="13">
    <source>
        <dbReference type="SAM" id="Phobius"/>
    </source>
</evidence>
<dbReference type="InterPro" id="IPR008915">
    <property type="entry name" value="Peptidase_M50"/>
</dbReference>
<evidence type="ECO:0000256" key="5">
    <source>
        <dbReference type="ARBA" id="ARBA00022670"/>
    </source>
</evidence>
<keyword evidence="9" id="KW-0862">Zinc</keyword>
<dbReference type="AlphaFoldDB" id="W8T472"/>
<feature type="transmembrane region" description="Helical" evidence="13">
    <location>
        <begin position="80"/>
        <end position="104"/>
    </location>
</feature>
<evidence type="ECO:0000256" key="8">
    <source>
        <dbReference type="ARBA" id="ARBA00022801"/>
    </source>
</evidence>
<dbReference type="Proteomes" id="UP000019591">
    <property type="component" value="Chromosome"/>
</dbReference>
<evidence type="ECO:0000259" key="14">
    <source>
        <dbReference type="Pfam" id="PF02163"/>
    </source>
</evidence>
<dbReference type="STRING" id="1286171.EAL2_c12590"/>
<evidence type="ECO:0000256" key="1">
    <source>
        <dbReference type="ARBA" id="ARBA00001947"/>
    </source>
</evidence>
<feature type="transmembrane region" description="Helical" evidence="13">
    <location>
        <begin position="12"/>
        <end position="31"/>
    </location>
</feature>
<keyword evidence="10 13" id="KW-1133">Transmembrane helix</keyword>
<keyword evidence="4" id="KW-1003">Cell membrane</keyword>
<dbReference type="GO" id="GO:0005886">
    <property type="term" value="C:plasma membrane"/>
    <property type="evidence" value="ECO:0007669"/>
    <property type="project" value="UniProtKB-SubCell"/>
</dbReference>
<evidence type="ECO:0000256" key="3">
    <source>
        <dbReference type="ARBA" id="ARBA00007931"/>
    </source>
</evidence>
<feature type="domain" description="Peptidase M50" evidence="14">
    <location>
        <begin position="119"/>
        <end position="175"/>
    </location>
</feature>
<dbReference type="CDD" id="cd06158">
    <property type="entry name" value="S2P-M50_like_1"/>
    <property type="match status" value="1"/>
</dbReference>
<dbReference type="PANTHER" id="PTHR35864">
    <property type="entry name" value="ZINC METALLOPROTEASE MJ0611-RELATED"/>
    <property type="match status" value="1"/>
</dbReference>
<reference evidence="15 16" key="1">
    <citation type="journal article" date="2014" name="Genome Announc.">
        <title>Complete Genome Sequence of Amino Acid-Utilizing Eubacterium acidaminophilum al-2 (DSM 3953).</title>
        <authorList>
            <person name="Poehlein A."/>
            <person name="Andreesen J.R."/>
            <person name="Daniel R."/>
        </authorList>
    </citation>
    <scope>NUCLEOTIDE SEQUENCE [LARGE SCALE GENOMIC DNA]</scope>
    <source>
        <strain evidence="15 16">DSM 3953</strain>
    </source>
</reference>
<evidence type="ECO:0000256" key="10">
    <source>
        <dbReference type="ARBA" id="ARBA00022989"/>
    </source>
</evidence>
<evidence type="ECO:0000256" key="11">
    <source>
        <dbReference type="ARBA" id="ARBA00023049"/>
    </source>
</evidence>
<proteinExistence type="inferred from homology"/>
<keyword evidence="16" id="KW-1185">Reference proteome</keyword>
<keyword evidence="7" id="KW-0479">Metal-binding</keyword>
<name>W8T472_PEPAC</name>
<evidence type="ECO:0000313" key="16">
    <source>
        <dbReference type="Proteomes" id="UP000019591"/>
    </source>
</evidence>
<dbReference type="eggNOG" id="COG1994">
    <property type="taxonomic scope" value="Bacteria"/>
</dbReference>
<dbReference type="InterPro" id="IPR052348">
    <property type="entry name" value="Metallopeptidase_M50B"/>
</dbReference>
<evidence type="ECO:0000313" key="15">
    <source>
        <dbReference type="EMBL" id="AHM56554.1"/>
    </source>
</evidence>
<evidence type="ECO:0000256" key="7">
    <source>
        <dbReference type="ARBA" id="ARBA00022723"/>
    </source>
</evidence>